<dbReference type="InterPro" id="IPR036249">
    <property type="entry name" value="Thioredoxin-like_sf"/>
</dbReference>
<dbReference type="RefSeq" id="WP_193922647.1">
    <property type="nucleotide sequence ID" value="NZ_JADEWL010000068.1"/>
</dbReference>
<proteinExistence type="predicted"/>
<dbReference type="Proteomes" id="UP000620559">
    <property type="component" value="Unassembled WGS sequence"/>
</dbReference>
<dbReference type="PROSITE" id="PS51352">
    <property type="entry name" value="THIOREDOXIN_2"/>
    <property type="match status" value="1"/>
</dbReference>
<dbReference type="Gene3D" id="3.40.30.10">
    <property type="entry name" value="Glutaredoxin"/>
    <property type="match status" value="1"/>
</dbReference>
<feature type="chain" id="PRO_5035148399" evidence="1">
    <location>
        <begin position="28"/>
        <end position="204"/>
    </location>
</feature>
<dbReference type="PANTHER" id="PTHR47353">
    <property type="entry name" value="THIOREDOXIN-LIKE PROTEIN HCF164, CHLOROPLASTIC"/>
    <property type="match status" value="1"/>
</dbReference>
<dbReference type="InterPro" id="IPR044241">
    <property type="entry name" value="TxlA/HCF164"/>
</dbReference>
<evidence type="ECO:0000313" key="4">
    <source>
        <dbReference type="Proteomes" id="UP000620559"/>
    </source>
</evidence>
<dbReference type="AlphaFoldDB" id="A0A8J7F465"/>
<sequence length="204" mass="21531">MYQHTKFWLGLLSLSSLVLMVSCSTGNSDNISQNQAASSTTEVAQANPCAGKNPCASKDSSKNPCAAKNPCAGKDNSKNPCAGKLTSVGGPLAQELQGKPVLVDVFATWCAGCKNIAPTLSELKQDYADKVNFVVLDVTDQAKVKETQAQAEKLGLSKFLEANKSKTSTVAIVDPATGNILTMFKNNPNKADYTKVLDTALAQN</sequence>
<protein>
    <submittedName>
        <fullName evidence="3">Thioredoxin family protein</fullName>
    </submittedName>
</protein>
<feature type="domain" description="Thioredoxin" evidence="2">
    <location>
        <begin position="73"/>
        <end position="202"/>
    </location>
</feature>
<comment type="caution">
    <text evidence="3">The sequence shown here is derived from an EMBL/GenBank/DDBJ whole genome shotgun (WGS) entry which is preliminary data.</text>
</comment>
<feature type="signal peptide" evidence="1">
    <location>
        <begin position="1"/>
        <end position="27"/>
    </location>
</feature>
<dbReference type="SUPFAM" id="SSF52833">
    <property type="entry name" value="Thioredoxin-like"/>
    <property type="match status" value="1"/>
</dbReference>
<dbReference type="InterPro" id="IPR013766">
    <property type="entry name" value="Thioredoxin_domain"/>
</dbReference>
<dbReference type="PANTHER" id="PTHR47353:SF1">
    <property type="entry name" value="THIOREDOXIN-LIKE PROTEIN HCF164, CHLOROPLASTIC"/>
    <property type="match status" value="1"/>
</dbReference>
<dbReference type="Pfam" id="PF00085">
    <property type="entry name" value="Thioredoxin"/>
    <property type="match status" value="1"/>
</dbReference>
<organism evidence="3 4">
    <name type="scientific">Plectonema cf. radiosum LEGE 06105</name>
    <dbReference type="NCBI Taxonomy" id="945769"/>
    <lineage>
        <taxon>Bacteria</taxon>
        <taxon>Bacillati</taxon>
        <taxon>Cyanobacteriota</taxon>
        <taxon>Cyanophyceae</taxon>
        <taxon>Oscillatoriophycideae</taxon>
        <taxon>Oscillatoriales</taxon>
        <taxon>Microcoleaceae</taxon>
        <taxon>Plectonema</taxon>
    </lineage>
</organism>
<accession>A0A8J7F465</accession>
<dbReference type="EMBL" id="JADEWL010000068">
    <property type="protein sequence ID" value="MBE9214695.1"/>
    <property type="molecule type" value="Genomic_DNA"/>
</dbReference>
<evidence type="ECO:0000259" key="2">
    <source>
        <dbReference type="PROSITE" id="PS51352"/>
    </source>
</evidence>
<dbReference type="PROSITE" id="PS51257">
    <property type="entry name" value="PROKAR_LIPOPROTEIN"/>
    <property type="match status" value="1"/>
</dbReference>
<name>A0A8J7F465_9CYAN</name>
<keyword evidence="4" id="KW-1185">Reference proteome</keyword>
<gene>
    <name evidence="3" type="ORF">IQ247_18820</name>
</gene>
<evidence type="ECO:0000256" key="1">
    <source>
        <dbReference type="SAM" id="SignalP"/>
    </source>
</evidence>
<reference evidence="3" key="1">
    <citation type="submission" date="2020-10" db="EMBL/GenBank/DDBJ databases">
        <authorList>
            <person name="Castelo-Branco R."/>
            <person name="Eusebio N."/>
            <person name="Adriana R."/>
            <person name="Vieira A."/>
            <person name="Brugerolle De Fraissinette N."/>
            <person name="Rezende De Castro R."/>
            <person name="Schneider M.P."/>
            <person name="Vasconcelos V."/>
            <person name="Leao P.N."/>
        </authorList>
    </citation>
    <scope>NUCLEOTIDE SEQUENCE</scope>
    <source>
        <strain evidence="3">LEGE 06105</strain>
    </source>
</reference>
<evidence type="ECO:0000313" key="3">
    <source>
        <dbReference type="EMBL" id="MBE9214695.1"/>
    </source>
</evidence>
<dbReference type="GO" id="GO:0016671">
    <property type="term" value="F:oxidoreductase activity, acting on a sulfur group of donors, disulfide as acceptor"/>
    <property type="evidence" value="ECO:0007669"/>
    <property type="project" value="TreeGrafter"/>
</dbReference>
<keyword evidence="1" id="KW-0732">Signal</keyword>